<dbReference type="OMA" id="AISFQQK"/>
<dbReference type="PRINTS" id="PR00633">
    <property type="entry name" value="RCCNDNSATION"/>
</dbReference>
<accession>L1JXC5</accession>
<dbReference type="RefSeq" id="XP_005839728.1">
    <property type="nucleotide sequence ID" value="XM_005839671.1"/>
</dbReference>
<evidence type="ECO:0000256" key="1">
    <source>
        <dbReference type="ARBA" id="ARBA00022737"/>
    </source>
</evidence>
<evidence type="ECO:0000313" key="3">
    <source>
        <dbReference type="EMBL" id="EKX52748.1"/>
    </source>
</evidence>
<dbReference type="HOGENOM" id="CLU_2353024_0_0_1"/>
<feature type="repeat" description="RCC1" evidence="2">
    <location>
        <begin position="18"/>
        <end position="67"/>
    </location>
</feature>
<dbReference type="InterPro" id="IPR000408">
    <property type="entry name" value="Reg_chr_condens"/>
</dbReference>
<evidence type="ECO:0000313" key="4">
    <source>
        <dbReference type="EnsemblProtists" id="EKX52748"/>
    </source>
</evidence>
<dbReference type="InterPro" id="IPR051625">
    <property type="entry name" value="Signaling_Regulatory_Domain"/>
</dbReference>
<reference evidence="3 5" key="1">
    <citation type="journal article" date="2012" name="Nature">
        <title>Algal genomes reveal evolutionary mosaicism and the fate of nucleomorphs.</title>
        <authorList>
            <consortium name="DOE Joint Genome Institute"/>
            <person name="Curtis B.A."/>
            <person name="Tanifuji G."/>
            <person name="Burki F."/>
            <person name="Gruber A."/>
            <person name="Irimia M."/>
            <person name="Maruyama S."/>
            <person name="Arias M.C."/>
            <person name="Ball S.G."/>
            <person name="Gile G.H."/>
            <person name="Hirakawa Y."/>
            <person name="Hopkins J.F."/>
            <person name="Kuo A."/>
            <person name="Rensing S.A."/>
            <person name="Schmutz J."/>
            <person name="Symeonidi A."/>
            <person name="Elias M."/>
            <person name="Eveleigh R.J."/>
            <person name="Herman E.K."/>
            <person name="Klute M.J."/>
            <person name="Nakayama T."/>
            <person name="Obornik M."/>
            <person name="Reyes-Prieto A."/>
            <person name="Armbrust E.V."/>
            <person name="Aves S.J."/>
            <person name="Beiko R.G."/>
            <person name="Coutinho P."/>
            <person name="Dacks J.B."/>
            <person name="Durnford D.G."/>
            <person name="Fast N.M."/>
            <person name="Green B.R."/>
            <person name="Grisdale C.J."/>
            <person name="Hempel F."/>
            <person name="Henrissat B."/>
            <person name="Hoppner M.P."/>
            <person name="Ishida K."/>
            <person name="Kim E."/>
            <person name="Koreny L."/>
            <person name="Kroth P.G."/>
            <person name="Liu Y."/>
            <person name="Malik S.B."/>
            <person name="Maier U.G."/>
            <person name="McRose D."/>
            <person name="Mock T."/>
            <person name="Neilson J.A."/>
            <person name="Onodera N.T."/>
            <person name="Poole A.M."/>
            <person name="Pritham E.J."/>
            <person name="Richards T.A."/>
            <person name="Rocap G."/>
            <person name="Roy S.W."/>
            <person name="Sarai C."/>
            <person name="Schaack S."/>
            <person name="Shirato S."/>
            <person name="Slamovits C.H."/>
            <person name="Spencer D.F."/>
            <person name="Suzuki S."/>
            <person name="Worden A.Z."/>
            <person name="Zauner S."/>
            <person name="Barry K."/>
            <person name="Bell C."/>
            <person name="Bharti A.K."/>
            <person name="Crow J.A."/>
            <person name="Grimwood J."/>
            <person name="Kramer R."/>
            <person name="Lindquist E."/>
            <person name="Lucas S."/>
            <person name="Salamov A."/>
            <person name="McFadden G.I."/>
            <person name="Lane C.E."/>
            <person name="Keeling P.J."/>
            <person name="Gray M.W."/>
            <person name="Grigoriev I.V."/>
            <person name="Archibald J.M."/>
        </authorList>
    </citation>
    <scope>NUCLEOTIDE SEQUENCE</scope>
    <source>
        <strain evidence="3 5">CCMP2712</strain>
    </source>
</reference>
<keyword evidence="1" id="KW-0677">Repeat</keyword>
<proteinExistence type="predicted"/>
<dbReference type="PROSITE" id="PS00626">
    <property type="entry name" value="RCC1_2"/>
    <property type="match status" value="2"/>
</dbReference>
<feature type="repeat" description="RCC1" evidence="2">
    <location>
        <begin position="68"/>
        <end position="97"/>
    </location>
</feature>
<sequence length="97" mass="10459">VVKACCGSMHTVLLTGKGNVYSCGMNVFGQLGQGKLMQFEETMNNQTSSFIVDVACGYDHTLMISNDGSVFSCGCNDKGQLALNHSNHVEVPRRVNI</sequence>
<dbReference type="Proteomes" id="UP000011087">
    <property type="component" value="Unassembled WGS sequence"/>
</dbReference>
<evidence type="ECO:0000256" key="2">
    <source>
        <dbReference type="PROSITE-ProRule" id="PRU00235"/>
    </source>
</evidence>
<dbReference type="PROSITE" id="PS50012">
    <property type="entry name" value="RCC1_3"/>
    <property type="match status" value="2"/>
</dbReference>
<dbReference type="Pfam" id="PF13540">
    <property type="entry name" value="RCC1_2"/>
    <property type="match status" value="2"/>
</dbReference>
<dbReference type="AlphaFoldDB" id="L1JXC5"/>
<feature type="non-terminal residue" evidence="3">
    <location>
        <position position="1"/>
    </location>
</feature>
<dbReference type="GeneID" id="17309131"/>
<gene>
    <name evidence="3" type="ORF">GUITHDRAFT_52564</name>
</gene>
<dbReference type="OrthoDB" id="8068875at2759"/>
<dbReference type="EnsemblProtists" id="EKX52748">
    <property type="protein sequence ID" value="EKX52748"/>
    <property type="gene ID" value="GUITHDRAFT_52564"/>
</dbReference>
<dbReference type="SUPFAM" id="SSF50985">
    <property type="entry name" value="RCC1/BLIP-II"/>
    <property type="match status" value="1"/>
</dbReference>
<dbReference type="PANTHER" id="PTHR22872">
    <property type="entry name" value="BTK-BINDING PROTEIN-RELATED"/>
    <property type="match status" value="1"/>
</dbReference>
<dbReference type="eggNOG" id="KOG0941">
    <property type="taxonomic scope" value="Eukaryota"/>
</dbReference>
<organism evidence="3">
    <name type="scientific">Guillardia theta (strain CCMP2712)</name>
    <name type="common">Cryptophyte</name>
    <dbReference type="NCBI Taxonomy" id="905079"/>
    <lineage>
        <taxon>Eukaryota</taxon>
        <taxon>Cryptophyceae</taxon>
        <taxon>Pyrenomonadales</taxon>
        <taxon>Geminigeraceae</taxon>
        <taxon>Guillardia</taxon>
    </lineage>
</organism>
<dbReference type="PaxDb" id="55529-EKX52748"/>
<evidence type="ECO:0000313" key="5">
    <source>
        <dbReference type="Proteomes" id="UP000011087"/>
    </source>
</evidence>
<dbReference type="KEGG" id="gtt:GUITHDRAFT_52564"/>
<dbReference type="Gene3D" id="2.130.10.30">
    <property type="entry name" value="Regulator of chromosome condensation 1/beta-lactamase-inhibitor protein II"/>
    <property type="match status" value="1"/>
</dbReference>
<dbReference type="EMBL" id="JH992972">
    <property type="protein sequence ID" value="EKX52748.1"/>
    <property type="molecule type" value="Genomic_DNA"/>
</dbReference>
<keyword evidence="5" id="KW-1185">Reference proteome</keyword>
<dbReference type="InterPro" id="IPR009091">
    <property type="entry name" value="RCC1/BLIP-II"/>
</dbReference>
<reference evidence="5" key="2">
    <citation type="submission" date="2012-11" db="EMBL/GenBank/DDBJ databases">
        <authorList>
            <person name="Kuo A."/>
            <person name="Curtis B.A."/>
            <person name="Tanifuji G."/>
            <person name="Burki F."/>
            <person name="Gruber A."/>
            <person name="Irimia M."/>
            <person name="Maruyama S."/>
            <person name="Arias M.C."/>
            <person name="Ball S.G."/>
            <person name="Gile G.H."/>
            <person name="Hirakawa Y."/>
            <person name="Hopkins J.F."/>
            <person name="Rensing S.A."/>
            <person name="Schmutz J."/>
            <person name="Symeonidi A."/>
            <person name="Elias M."/>
            <person name="Eveleigh R.J."/>
            <person name="Herman E.K."/>
            <person name="Klute M.J."/>
            <person name="Nakayama T."/>
            <person name="Obornik M."/>
            <person name="Reyes-Prieto A."/>
            <person name="Armbrust E.V."/>
            <person name="Aves S.J."/>
            <person name="Beiko R.G."/>
            <person name="Coutinho P."/>
            <person name="Dacks J.B."/>
            <person name="Durnford D.G."/>
            <person name="Fast N.M."/>
            <person name="Green B.R."/>
            <person name="Grisdale C."/>
            <person name="Hempe F."/>
            <person name="Henrissat B."/>
            <person name="Hoppner M.P."/>
            <person name="Ishida K.-I."/>
            <person name="Kim E."/>
            <person name="Koreny L."/>
            <person name="Kroth P.G."/>
            <person name="Liu Y."/>
            <person name="Malik S.-B."/>
            <person name="Maier U.G."/>
            <person name="McRose D."/>
            <person name="Mock T."/>
            <person name="Neilson J.A."/>
            <person name="Onodera N.T."/>
            <person name="Poole A.M."/>
            <person name="Pritham E.J."/>
            <person name="Richards T.A."/>
            <person name="Rocap G."/>
            <person name="Roy S.W."/>
            <person name="Sarai C."/>
            <person name="Schaack S."/>
            <person name="Shirato S."/>
            <person name="Slamovits C.H."/>
            <person name="Spencer D.F."/>
            <person name="Suzuki S."/>
            <person name="Worden A.Z."/>
            <person name="Zauner S."/>
            <person name="Barry K."/>
            <person name="Bell C."/>
            <person name="Bharti A.K."/>
            <person name="Crow J.A."/>
            <person name="Grimwood J."/>
            <person name="Kramer R."/>
            <person name="Lindquist E."/>
            <person name="Lucas S."/>
            <person name="Salamov A."/>
            <person name="McFadden G.I."/>
            <person name="Lane C.E."/>
            <person name="Keeling P.J."/>
            <person name="Gray M.W."/>
            <person name="Grigoriev I.V."/>
            <person name="Archibald J.M."/>
        </authorList>
    </citation>
    <scope>NUCLEOTIDE SEQUENCE</scope>
    <source>
        <strain evidence="5">CCMP2712</strain>
    </source>
</reference>
<reference evidence="4" key="3">
    <citation type="submission" date="2016-03" db="UniProtKB">
        <authorList>
            <consortium name="EnsemblProtists"/>
        </authorList>
    </citation>
    <scope>IDENTIFICATION</scope>
</reference>
<feature type="non-terminal residue" evidence="3">
    <location>
        <position position="97"/>
    </location>
</feature>
<name>L1JXC5_GUITC</name>
<dbReference type="STRING" id="905079.L1JXC5"/>
<protein>
    <submittedName>
        <fullName evidence="3 4">Uncharacterized protein</fullName>
    </submittedName>
</protein>